<accession>A0A220QJG0</accession>
<geneLocation type="plasmid" evidence="3">
    <name>pMbl536</name>
</geneLocation>
<dbReference type="AlphaFoldDB" id="A0A220QJG0"/>
<keyword evidence="3" id="KW-0614">Plasmid</keyword>
<dbReference type="EMBL" id="KY689635">
    <property type="protein sequence ID" value="ASK04944.1"/>
    <property type="molecule type" value="Genomic_DNA"/>
</dbReference>
<dbReference type="Pfam" id="PF12293">
    <property type="entry name" value="T4BSS_DotH_IcmK"/>
    <property type="match status" value="1"/>
</dbReference>
<dbReference type="EMBL" id="KY565558">
    <property type="protein sequence ID" value="ASK04453.1"/>
    <property type="molecule type" value="Genomic_DNA"/>
</dbReference>
<proteinExistence type="predicted"/>
<evidence type="ECO:0000256" key="1">
    <source>
        <dbReference type="SAM" id="MobiDB-lite"/>
    </source>
</evidence>
<gene>
    <name evidence="3" type="primary">traN</name>
</gene>
<reference evidence="3" key="2">
    <citation type="submission" date="2017-03" db="EMBL/GenBank/DDBJ databases">
        <title>mcr-1 containing elements in Escherichia coli.</title>
        <authorList>
            <person name="Dona V."/>
            <person name="Endimiani A."/>
            <person name="Perreten V."/>
        </authorList>
    </citation>
    <scope>NUCLEOTIDE SEQUENCE</scope>
    <source>
        <strain evidence="2">Mbl488</strain>
        <strain evidence="3">Mbl536</strain>
        <plasmid evidence="2">pMbl488</plasmid>
        <plasmid evidence="3">pMbl536</plasmid>
    </source>
</reference>
<evidence type="ECO:0000313" key="3">
    <source>
        <dbReference type="EMBL" id="ASK04944.1"/>
    </source>
</evidence>
<name>A0A220QJG0_ECOLX</name>
<protein>
    <submittedName>
        <fullName evidence="3">TraN</fullName>
    </submittedName>
</protein>
<organism evidence="3">
    <name type="scientific">Escherichia coli</name>
    <dbReference type="NCBI Taxonomy" id="562"/>
    <lineage>
        <taxon>Bacteria</taxon>
        <taxon>Pseudomonadati</taxon>
        <taxon>Pseudomonadota</taxon>
        <taxon>Gammaproteobacteria</taxon>
        <taxon>Enterobacterales</taxon>
        <taxon>Enterobacteriaceae</taxon>
        <taxon>Escherichia</taxon>
    </lineage>
</organism>
<dbReference type="InterPro" id="IPR022073">
    <property type="entry name" value="T4BSS_DotH_IcmK"/>
</dbReference>
<reference evidence="3" key="1">
    <citation type="journal article" date="2017" name="Antimicrob. Agents Chemother.">
        <title>Heterogeneous Genetic Location of mcr-1 in Colistin-Resistant Escherichia coli Isolates from Humans and Retail Chicken Meat in Switzerland: Emergence of mcr-1-Carrying IncK2 Plasmids.</title>
        <authorList>
            <person name="Dona V."/>
            <person name="Bernasconi O.J."/>
            <person name="Pires J."/>
            <person name="Collaud A."/>
            <person name="Overesch G."/>
            <person name="Ramette A."/>
            <person name="Perreten V."/>
            <person name="Endimiani A."/>
        </authorList>
    </citation>
    <scope>NUCLEOTIDE SEQUENCE</scope>
    <source>
        <strain evidence="2">Mbl488</strain>
        <strain evidence="3">Mbl536</strain>
        <plasmid evidence="2">pMbl488</plasmid>
        <plasmid evidence="3">pMbl536</plasmid>
    </source>
</reference>
<evidence type="ECO:0000313" key="2">
    <source>
        <dbReference type="EMBL" id="ASK04453.1"/>
    </source>
</evidence>
<geneLocation type="plasmid" evidence="2">
    <name>pMbl488</name>
</geneLocation>
<feature type="region of interest" description="Disordered" evidence="1">
    <location>
        <begin position="59"/>
        <end position="102"/>
    </location>
</feature>
<feature type="compositionally biased region" description="Pro residues" evidence="1">
    <location>
        <begin position="82"/>
        <end position="99"/>
    </location>
</feature>
<sequence length="359" mass="38237">MKSLSGAWTHESNPAAWKSARWFPVTPQQESETHIMQIHHLLGALLIVCGTVTAADNPGWQNARTPQAGGKTGQTPGSAPAGGPPPATQLTGPLPPPASPLVQEAASLDSPLNAGEIRELRGRMADNERAISAPVTSVVPRISSLTVNLSPGASLPLVRTALHNVSVVTFTDINGSPWPQSDPPYNAAPGHFDVQFNGNMVSVTPLRAWAAGNVTVYLKGLSVPVILNITSGETDTNTLSQEIDSRLDLRIPRQGPASPVVAVPSEKIALHDATLQAFLDGVPPDDPTVRRLKFSGNVPDTTIWQHGDDLLVRSRAMLRDEFEQTLASADGTRLWKLPVTPLLTFSVNGQSIHVTPELE</sequence>